<keyword evidence="3" id="KW-1185">Reference proteome</keyword>
<dbReference type="RefSeq" id="WP_015858183.1">
    <property type="nucleotide sequence ID" value="NC_012804.1"/>
</dbReference>
<dbReference type="InterPro" id="IPR007159">
    <property type="entry name" value="SpoVT-AbrB_dom"/>
</dbReference>
<accession>C5A4A3</accession>
<dbReference type="EMBL" id="CP001398">
    <property type="protein sequence ID" value="ACS33065.1"/>
    <property type="molecule type" value="Genomic_DNA"/>
</dbReference>
<dbReference type="GO" id="GO:0003677">
    <property type="term" value="F:DNA binding"/>
    <property type="evidence" value="ECO:0007669"/>
    <property type="project" value="InterPro"/>
</dbReference>
<dbReference type="Gene3D" id="2.10.260.10">
    <property type="match status" value="1"/>
</dbReference>
<feature type="domain" description="SpoVT-AbrB" evidence="1">
    <location>
        <begin position="5"/>
        <end position="51"/>
    </location>
</feature>
<dbReference type="InterPro" id="IPR052975">
    <property type="entry name" value="Repressor-like_regulatory"/>
</dbReference>
<dbReference type="GeneID" id="7987186"/>
<protein>
    <submittedName>
        <fullName evidence="2">Transcription regulator, SpoVT/AbrB family</fullName>
    </submittedName>
</protein>
<dbReference type="InterPro" id="IPR037914">
    <property type="entry name" value="SpoVT-AbrB_sf"/>
</dbReference>
<proteinExistence type="predicted"/>
<evidence type="ECO:0000313" key="2">
    <source>
        <dbReference type="EMBL" id="ACS33065.1"/>
    </source>
</evidence>
<dbReference type="NCBIfam" id="TIGR01439">
    <property type="entry name" value="lp_hng_hel_AbrB"/>
    <property type="match status" value="1"/>
</dbReference>
<dbReference type="PATRIC" id="fig|593117.10.peg.561"/>
<dbReference type="Proteomes" id="UP000001488">
    <property type="component" value="Chromosome"/>
</dbReference>
<organism evidence="2 3">
    <name type="scientific">Thermococcus gammatolerans (strain DSM 15229 / JCM 11827 / EJ3)</name>
    <dbReference type="NCBI Taxonomy" id="593117"/>
    <lineage>
        <taxon>Archaea</taxon>
        <taxon>Methanobacteriati</taxon>
        <taxon>Methanobacteriota</taxon>
        <taxon>Thermococci</taxon>
        <taxon>Thermococcales</taxon>
        <taxon>Thermococcaceae</taxon>
        <taxon>Thermococcus</taxon>
    </lineage>
</organism>
<dbReference type="SMART" id="SM00966">
    <property type="entry name" value="SpoVT_AbrB"/>
    <property type="match status" value="1"/>
</dbReference>
<sequence length="88" mass="10194">MVGKVGITKVDSKGRVVIPKDVRRRLNIKPGEEFLVTEIDGDTIVLRRFNVKKMLEKLVRNSREVNLEELEAETEEEGNRVAKELYRL</sequence>
<dbReference type="SUPFAM" id="SSF89447">
    <property type="entry name" value="AbrB/MazE/MraZ-like"/>
    <property type="match status" value="1"/>
</dbReference>
<dbReference type="STRING" id="593117.TGAM_0563"/>
<dbReference type="PANTHER" id="PTHR34860">
    <property type="entry name" value="REPRESSOR-LIKE PROTEIN SSO7C3"/>
    <property type="match status" value="1"/>
</dbReference>
<evidence type="ECO:0000259" key="1">
    <source>
        <dbReference type="PROSITE" id="PS51740"/>
    </source>
</evidence>
<dbReference type="KEGG" id="tga:TGAM_0563"/>
<dbReference type="HOGENOM" id="CLU_158484_6_1_2"/>
<name>C5A4A3_THEGJ</name>
<dbReference type="eggNOG" id="arCOG00818">
    <property type="taxonomic scope" value="Archaea"/>
</dbReference>
<dbReference type="PROSITE" id="PS51740">
    <property type="entry name" value="SPOVT_ABRB"/>
    <property type="match status" value="1"/>
</dbReference>
<reference evidence="2 3" key="1">
    <citation type="journal article" date="2007" name="Genome Biol.">
        <title>Genome analysis and genome-wide proteomics of Thermococcus gammatolerans, the most radioresistant organism known amongst the Archaea.</title>
        <authorList>
            <person name="Zivanovic Y."/>
            <person name="Armengaud J."/>
            <person name="Lagorce A."/>
            <person name="Leplat C."/>
            <person name="Guerin P."/>
            <person name="Dutertre M."/>
            <person name="Anthouard V."/>
            <person name="Forterre P."/>
            <person name="Wincker P."/>
            <person name="Confalonieri F."/>
        </authorList>
    </citation>
    <scope>NUCLEOTIDE SEQUENCE [LARGE SCALE GENOMIC DNA]</scope>
    <source>
        <strain evidence="3">DSM 15229 / JCM 11827 / EJ3</strain>
    </source>
</reference>
<gene>
    <name evidence="2" type="ordered locus">TGAM_0563</name>
</gene>
<dbReference type="PaxDb" id="593117-TGAM_0563"/>
<evidence type="ECO:0000313" key="3">
    <source>
        <dbReference type="Proteomes" id="UP000001488"/>
    </source>
</evidence>
<dbReference type="PANTHER" id="PTHR34860:SF6">
    <property type="entry name" value="REPRESSOR-LIKE PROTEIN SSO7C3"/>
    <property type="match status" value="1"/>
</dbReference>
<dbReference type="Pfam" id="PF04014">
    <property type="entry name" value="MazE_antitoxin"/>
    <property type="match status" value="1"/>
</dbReference>
<dbReference type="AlphaFoldDB" id="C5A4A3"/>